<dbReference type="Pfam" id="PF05050">
    <property type="entry name" value="Methyltransf_21"/>
    <property type="match status" value="1"/>
</dbReference>
<dbReference type="AlphaFoldDB" id="A0A2T4JGL5"/>
<sequence>MSDAASARLDLLRAARPDALPIEVVDVGANPITGDPPYLALLRAGDVRVLGFEPQPDALARLMAAKSERETYLPMALGAGEVETLHICANSGFTSIFPPHEANARLLGFQRGMRVREKVQVQTARLDDLSEVGRIDFFKIDVQGAELSIIANGRQRLSTAVLVQTELRFLPIYQGEPSLGELDAELRLQGFQLYDFAFLKHAALRSGSGRLLRRRQHRQLVDGDAFYIRDLTAIDQTDAAQVLRLAILAEGVMNDPALVLFCLDALVRRGAVRPDIVPDYVALLPANSIRAA</sequence>
<reference evidence="2 3" key="1">
    <citation type="submission" date="2018-03" db="EMBL/GenBank/DDBJ databases">
        <title>Rhodobacter veldkampii.</title>
        <authorList>
            <person name="Meyer T.E."/>
            <person name="Miller S."/>
            <person name="Lodha T."/>
            <person name="Gandham S."/>
            <person name="Chintalapati S."/>
            <person name="Chintalapati V.R."/>
        </authorList>
    </citation>
    <scope>NUCLEOTIDE SEQUENCE [LARGE SCALE GENOMIC DNA]</scope>
    <source>
        <strain evidence="2 3">DSM 11550</strain>
    </source>
</reference>
<feature type="domain" description="Methyltransferase FkbM" evidence="1">
    <location>
        <begin position="26"/>
        <end position="193"/>
    </location>
</feature>
<dbReference type="SUPFAM" id="SSF53335">
    <property type="entry name" value="S-adenosyl-L-methionine-dependent methyltransferases"/>
    <property type="match status" value="1"/>
</dbReference>
<dbReference type="NCBIfam" id="TIGR01444">
    <property type="entry name" value="fkbM_fam"/>
    <property type="match status" value="1"/>
</dbReference>
<keyword evidence="2" id="KW-0489">Methyltransferase</keyword>
<dbReference type="PANTHER" id="PTHR36973:SF4">
    <property type="entry name" value="NODULATION PROTEIN"/>
    <property type="match status" value="1"/>
</dbReference>
<keyword evidence="2" id="KW-0808">Transferase</keyword>
<dbReference type="PANTHER" id="PTHR36973">
    <property type="entry name" value="SLL1456 PROTEIN-RELATED"/>
    <property type="match status" value="1"/>
</dbReference>
<protein>
    <submittedName>
        <fullName evidence="2">FkbM family methyltransferase</fullName>
    </submittedName>
</protein>
<dbReference type="Proteomes" id="UP000241899">
    <property type="component" value="Unassembled WGS sequence"/>
</dbReference>
<evidence type="ECO:0000313" key="3">
    <source>
        <dbReference type="Proteomes" id="UP000241899"/>
    </source>
</evidence>
<comment type="caution">
    <text evidence="2">The sequence shown here is derived from an EMBL/GenBank/DDBJ whole genome shotgun (WGS) entry which is preliminary data.</text>
</comment>
<dbReference type="InterPro" id="IPR006342">
    <property type="entry name" value="FkbM_mtfrase"/>
</dbReference>
<organism evidence="2 3">
    <name type="scientific">Phaeovulum veldkampii DSM 11550</name>
    <dbReference type="NCBI Taxonomy" id="1185920"/>
    <lineage>
        <taxon>Bacteria</taxon>
        <taxon>Pseudomonadati</taxon>
        <taxon>Pseudomonadota</taxon>
        <taxon>Alphaproteobacteria</taxon>
        <taxon>Rhodobacterales</taxon>
        <taxon>Paracoccaceae</taxon>
        <taxon>Phaeovulum</taxon>
    </lineage>
</organism>
<dbReference type="OrthoDB" id="292760at2"/>
<dbReference type="EMBL" id="PZKF01000028">
    <property type="protein sequence ID" value="PTE16927.1"/>
    <property type="molecule type" value="Genomic_DNA"/>
</dbReference>
<dbReference type="InterPro" id="IPR029063">
    <property type="entry name" value="SAM-dependent_MTases_sf"/>
</dbReference>
<accession>A0A2T4JGL5</accession>
<proteinExistence type="predicted"/>
<dbReference type="GO" id="GO:0032259">
    <property type="term" value="P:methylation"/>
    <property type="evidence" value="ECO:0007669"/>
    <property type="project" value="UniProtKB-KW"/>
</dbReference>
<dbReference type="InterPro" id="IPR053188">
    <property type="entry name" value="FkbM_Methyltransferase"/>
</dbReference>
<dbReference type="GO" id="GO:0008171">
    <property type="term" value="F:O-methyltransferase activity"/>
    <property type="evidence" value="ECO:0007669"/>
    <property type="project" value="TreeGrafter"/>
</dbReference>
<evidence type="ECO:0000259" key="1">
    <source>
        <dbReference type="Pfam" id="PF05050"/>
    </source>
</evidence>
<dbReference type="RefSeq" id="WP_107325538.1">
    <property type="nucleotide sequence ID" value="NZ_NHSP01000051.1"/>
</dbReference>
<evidence type="ECO:0000313" key="2">
    <source>
        <dbReference type="EMBL" id="PTE16927.1"/>
    </source>
</evidence>
<dbReference type="Gene3D" id="3.40.50.150">
    <property type="entry name" value="Vaccinia Virus protein VP39"/>
    <property type="match status" value="1"/>
</dbReference>
<keyword evidence="3" id="KW-1185">Reference proteome</keyword>
<name>A0A2T4JGL5_9RHOB</name>
<gene>
    <name evidence="2" type="ORF">C5F46_11725</name>
</gene>